<evidence type="ECO:0008006" key="3">
    <source>
        <dbReference type="Google" id="ProtNLM"/>
    </source>
</evidence>
<comment type="caution">
    <text evidence="1">The sequence shown here is derived from an EMBL/GenBank/DDBJ whole genome shotgun (WGS) entry which is preliminary data.</text>
</comment>
<gene>
    <name evidence="1" type="ORF">PFL603g_01510</name>
</gene>
<proteinExistence type="predicted"/>
<protein>
    <recommendedName>
        <fullName evidence="3">Type III secretion apparatus protein RspB</fullName>
    </recommendedName>
</protein>
<reference evidence="1 2" key="1">
    <citation type="submission" date="2015-05" db="EMBL/GenBank/DDBJ databases">
        <title>A genomic and transcriptomic approach to investigate the blue pigment phenotype in Pseudomonas fluorescens.</title>
        <authorList>
            <person name="Andreani N.A."/>
            <person name="Cardazzo B."/>
        </authorList>
    </citation>
    <scope>NUCLEOTIDE SEQUENCE [LARGE SCALE GENOMIC DNA]</scope>
    <source>
        <strain evidence="1 2">Ps_40</strain>
    </source>
</reference>
<dbReference type="EMBL" id="LCYC01000012">
    <property type="protein sequence ID" value="KWV79140.1"/>
    <property type="molecule type" value="Genomic_DNA"/>
</dbReference>
<dbReference type="AlphaFoldDB" id="A0A109L168"/>
<accession>A0A109L168</accession>
<dbReference type="Proteomes" id="UP000063434">
    <property type="component" value="Unassembled WGS sequence"/>
</dbReference>
<evidence type="ECO:0000313" key="2">
    <source>
        <dbReference type="Proteomes" id="UP000063434"/>
    </source>
</evidence>
<dbReference type="RefSeq" id="WP_054897134.1">
    <property type="nucleotide sequence ID" value="NZ_JAEACS010000003.1"/>
</dbReference>
<evidence type="ECO:0000313" key="1">
    <source>
        <dbReference type="EMBL" id="KWV79140.1"/>
    </source>
</evidence>
<sequence length="120" mass="13344">MQIEEVDVLREYQNGLTAHRSPTQPTHHSEDASFFSALLAPSMQRVTATPSSNALTDALQYLDKAKSGMSRGLKDFNNEFKEKNRLNYTPNLSDSILLTQTLVKCVGKGAQCLEKISNLQ</sequence>
<dbReference type="PATRIC" id="fig|294.195.peg.1594"/>
<organism evidence="1 2">
    <name type="scientific">Pseudomonas fluorescens</name>
    <dbReference type="NCBI Taxonomy" id="294"/>
    <lineage>
        <taxon>Bacteria</taxon>
        <taxon>Pseudomonadati</taxon>
        <taxon>Pseudomonadota</taxon>
        <taxon>Gammaproteobacteria</taxon>
        <taxon>Pseudomonadales</taxon>
        <taxon>Pseudomonadaceae</taxon>
        <taxon>Pseudomonas</taxon>
    </lineage>
</organism>
<name>A0A109L168_PSEFL</name>